<dbReference type="SUPFAM" id="SSF56235">
    <property type="entry name" value="N-terminal nucleophile aminohydrolases (Ntn hydrolases)"/>
    <property type="match status" value="1"/>
</dbReference>
<dbReference type="CDD" id="cd03747">
    <property type="entry name" value="Ntn_PGA_like"/>
    <property type="match status" value="1"/>
</dbReference>
<accession>A0A5B2ZE20</accession>
<evidence type="ECO:0000256" key="1">
    <source>
        <dbReference type="ARBA" id="ARBA00006586"/>
    </source>
</evidence>
<feature type="binding site" evidence="6">
    <location>
        <position position="356"/>
    </location>
    <ligand>
        <name>Ca(2+)</name>
        <dbReference type="ChEBI" id="CHEBI:29108"/>
    </ligand>
</feature>
<dbReference type="InterPro" id="IPR014395">
    <property type="entry name" value="Pen/GL7ACA/AHL_acylase"/>
</dbReference>
<dbReference type="PANTHER" id="PTHR34218:SF4">
    <property type="entry name" value="ACYL-HOMOSERINE LACTONE ACYLASE QUIP"/>
    <property type="match status" value="1"/>
</dbReference>
<dbReference type="GO" id="GO:0016811">
    <property type="term" value="F:hydrolase activity, acting on carbon-nitrogen (but not peptide) bonds, in linear amides"/>
    <property type="evidence" value="ECO:0007669"/>
    <property type="project" value="InterPro"/>
</dbReference>
<organism evidence="7 8">
    <name type="scientific">Arenimonas fontis</name>
    <dbReference type="NCBI Taxonomy" id="2608255"/>
    <lineage>
        <taxon>Bacteria</taxon>
        <taxon>Pseudomonadati</taxon>
        <taxon>Pseudomonadota</taxon>
        <taxon>Gammaproteobacteria</taxon>
        <taxon>Lysobacterales</taxon>
        <taxon>Lysobacteraceae</taxon>
        <taxon>Arenimonas</taxon>
    </lineage>
</organism>
<evidence type="ECO:0000256" key="5">
    <source>
        <dbReference type="PIRSR" id="PIRSR001227-1"/>
    </source>
</evidence>
<evidence type="ECO:0000256" key="4">
    <source>
        <dbReference type="ARBA" id="ARBA00038735"/>
    </source>
</evidence>
<keyword evidence="3" id="KW-0865">Zymogen</keyword>
<keyword evidence="6" id="KW-0106">Calcium</keyword>
<evidence type="ECO:0000256" key="2">
    <source>
        <dbReference type="ARBA" id="ARBA00022801"/>
    </source>
</evidence>
<dbReference type="Gene3D" id="1.10.439.10">
    <property type="entry name" value="Penicillin Amidohydrolase, domain 1"/>
    <property type="match status" value="1"/>
</dbReference>
<evidence type="ECO:0000313" key="8">
    <source>
        <dbReference type="Proteomes" id="UP000322165"/>
    </source>
</evidence>
<dbReference type="GO" id="GO:0017000">
    <property type="term" value="P:antibiotic biosynthetic process"/>
    <property type="evidence" value="ECO:0007669"/>
    <property type="project" value="InterPro"/>
</dbReference>
<dbReference type="AlphaFoldDB" id="A0A5B2ZE20"/>
<proteinExistence type="inferred from homology"/>
<dbReference type="EMBL" id="VUOD01000001">
    <property type="protein sequence ID" value="KAA2286239.1"/>
    <property type="molecule type" value="Genomic_DNA"/>
</dbReference>
<feature type="active site" description="Nucleophile" evidence="5">
    <location>
        <position position="277"/>
    </location>
</feature>
<keyword evidence="2" id="KW-0378">Hydrolase</keyword>
<dbReference type="InterPro" id="IPR002692">
    <property type="entry name" value="S45"/>
</dbReference>
<sequence>MRAIPESRQSSSGSPAPAPSIARFALRLLAVLVILAALAVLTALWLARGSLAQLDGERALSGLSAAVSIERDALGVATIDAANEADAARALGFLHAQERYFEMDLMRRAAAGELSELFGPLALERDREVRLHRLRARVGQYLPEVAGDRLPLLQAYAEGANAGLAALDSKPWAYWLLGAEPAPWTPEDTALVGYAMFFDLQDEMNSRELALWRIRQVLPAPLYALLAVDGSEWDAPMLGGPRGNAVLPGADEVDLRALPAPDDGGDYPEAEPAAPGSNNFAVAGALSAHGHAIVANDMHLGLQVPALWFRARLRYADPAAPDGRVDVTGFTLPGIPAVIVGSNGHIAWGFTNSYGDWADFYRVRWLDQDRLRYRVPGGEAVARTESEWIEVKGEGPVELKVTETRWGPVTVELDDGSSLALRWAAQLPGALNFGLAGMARAGSLDEGLAVADLAGIPGQNLVIGDREGRIAWRLTAQIPERAGDCDPRTPLEPEQACRWAGWLAPTENPSLVDPESGRVWTANARVVDGAALALVGDAGYANGARARQIRDGLFARDRFSEADLLAIQLDDRALFLQRWHGLLQEAARASPNADLRALAEAARDWEGRAMPEAVSYRLVRAWRLRLIERLREGLLAPAMVALGEDFVMPDLPQFEAVAWPLLQERPMHLLPRRYDSWEALLAEAAGDVRSELEALGPLHERTWGERNTARVCHPLANGLPGFLRGPLCMPADPLPGDGNMPRVQAPAFGASQRMVVAPGREAEGLAHMPGGQSGHPLSPFWGAGHADWVAGRPSPFLPGPAVHTLRLRPEM</sequence>
<dbReference type="Pfam" id="PF01804">
    <property type="entry name" value="Penicil_amidase"/>
    <property type="match status" value="1"/>
</dbReference>
<comment type="similarity">
    <text evidence="1">Belongs to the peptidase S45 family.</text>
</comment>
<evidence type="ECO:0000256" key="6">
    <source>
        <dbReference type="PIRSR" id="PIRSR001227-2"/>
    </source>
</evidence>
<comment type="cofactor">
    <cofactor evidence="6">
        <name>Ca(2+)</name>
        <dbReference type="ChEBI" id="CHEBI:29108"/>
    </cofactor>
    <text evidence="6">Binds 1 Ca(2+) ion per dimer.</text>
</comment>
<dbReference type="PANTHER" id="PTHR34218">
    <property type="entry name" value="PEPTIDASE S45 PENICILLIN AMIDASE"/>
    <property type="match status" value="1"/>
</dbReference>
<dbReference type="Proteomes" id="UP000322165">
    <property type="component" value="Unassembled WGS sequence"/>
</dbReference>
<dbReference type="InterPro" id="IPR043147">
    <property type="entry name" value="Penicillin_amidase_A-knob"/>
</dbReference>
<dbReference type="Gene3D" id="3.60.20.10">
    <property type="entry name" value="Glutamine Phosphoribosylpyrophosphate, subunit 1, domain 1"/>
    <property type="match status" value="1"/>
</dbReference>
<dbReference type="InterPro" id="IPR023343">
    <property type="entry name" value="Penicillin_amidase_dom1"/>
</dbReference>
<dbReference type="Gene3D" id="2.30.120.10">
    <property type="match status" value="1"/>
</dbReference>
<comment type="caution">
    <text evidence="7">The sequence shown here is derived from an EMBL/GenBank/DDBJ whole genome shotgun (WGS) entry which is preliminary data.</text>
</comment>
<name>A0A5B2ZE20_9GAMM</name>
<reference evidence="7 8" key="2">
    <citation type="submission" date="2019-09" db="EMBL/GenBank/DDBJ databases">
        <authorList>
            <person name="Mazur A."/>
        </authorList>
    </citation>
    <scope>NUCLEOTIDE SEQUENCE [LARGE SCALE GENOMIC DNA]</scope>
    <source>
        <strain evidence="7 8">3729k</strain>
    </source>
</reference>
<evidence type="ECO:0000256" key="3">
    <source>
        <dbReference type="ARBA" id="ARBA00023145"/>
    </source>
</evidence>
<dbReference type="GO" id="GO:0046872">
    <property type="term" value="F:metal ion binding"/>
    <property type="evidence" value="ECO:0007669"/>
    <property type="project" value="UniProtKB-KW"/>
</dbReference>
<keyword evidence="8" id="KW-1185">Reference proteome</keyword>
<dbReference type="PIRSF" id="PIRSF001227">
    <property type="entry name" value="Pen_acylase"/>
    <property type="match status" value="1"/>
</dbReference>
<dbReference type="InterPro" id="IPR029055">
    <property type="entry name" value="Ntn_hydrolases_N"/>
</dbReference>
<gene>
    <name evidence="7" type="ORF">F0415_01715</name>
</gene>
<dbReference type="RefSeq" id="WP_149859461.1">
    <property type="nucleotide sequence ID" value="NZ_VUOD01000001.1"/>
</dbReference>
<feature type="binding site" evidence="6">
    <location>
        <position position="359"/>
    </location>
    <ligand>
        <name>Ca(2+)</name>
        <dbReference type="ChEBI" id="CHEBI:29108"/>
    </ligand>
</feature>
<dbReference type="Gene3D" id="1.10.1400.10">
    <property type="match status" value="1"/>
</dbReference>
<keyword evidence="6" id="KW-0479">Metal-binding</keyword>
<feature type="binding site" evidence="6">
    <location>
        <position position="487"/>
    </location>
    <ligand>
        <name>Ca(2+)</name>
        <dbReference type="ChEBI" id="CHEBI:29108"/>
    </ligand>
</feature>
<dbReference type="InterPro" id="IPR043146">
    <property type="entry name" value="Penicillin_amidase_N_B-knob"/>
</dbReference>
<comment type="subunit">
    <text evidence="4">Heterodimer of an alpha subunit and a beta subunit processed from the same precursor.</text>
</comment>
<evidence type="ECO:0000313" key="7">
    <source>
        <dbReference type="EMBL" id="KAA2286239.1"/>
    </source>
</evidence>
<reference evidence="7 8" key="1">
    <citation type="submission" date="2019-09" db="EMBL/GenBank/DDBJ databases">
        <title>Arenimonas chukotkensis sp. nov., a bacterium isolated from Chukotka hot spring, Arctic region, Russia.</title>
        <authorList>
            <person name="Zayulina K.S."/>
            <person name="Prokofeva M.I."/>
            <person name="Elcheninov A.G."/>
            <person name="Novikov A."/>
            <person name="Kochetkova T.V."/>
            <person name="Kublanov I.V."/>
        </authorList>
    </citation>
    <scope>NUCLEOTIDE SEQUENCE [LARGE SCALE GENOMIC DNA]</scope>
    <source>
        <strain evidence="7 8">3729k</strain>
    </source>
</reference>
<protein>
    <submittedName>
        <fullName evidence="7">Penicillin acylase family protein</fullName>
    </submittedName>
</protein>
<feature type="binding site" evidence="6">
    <location>
        <position position="203"/>
    </location>
    <ligand>
        <name>Ca(2+)</name>
        <dbReference type="ChEBI" id="CHEBI:29108"/>
    </ligand>
</feature>